<accession>A0A6N2KD55</accession>
<gene>
    <name evidence="1" type="ORF">SVIM_LOCUS60592</name>
</gene>
<reference evidence="1" key="1">
    <citation type="submission" date="2019-03" db="EMBL/GenBank/DDBJ databases">
        <authorList>
            <person name="Mank J."/>
            <person name="Almeida P."/>
        </authorList>
    </citation>
    <scope>NUCLEOTIDE SEQUENCE</scope>
    <source>
        <strain evidence="1">78183</strain>
    </source>
</reference>
<evidence type="ECO:0000313" key="1">
    <source>
        <dbReference type="EMBL" id="VFU25500.1"/>
    </source>
</evidence>
<organism evidence="1">
    <name type="scientific">Salix viminalis</name>
    <name type="common">Common osier</name>
    <name type="synonym">Basket willow</name>
    <dbReference type="NCBI Taxonomy" id="40686"/>
    <lineage>
        <taxon>Eukaryota</taxon>
        <taxon>Viridiplantae</taxon>
        <taxon>Streptophyta</taxon>
        <taxon>Embryophyta</taxon>
        <taxon>Tracheophyta</taxon>
        <taxon>Spermatophyta</taxon>
        <taxon>Magnoliopsida</taxon>
        <taxon>eudicotyledons</taxon>
        <taxon>Gunneridae</taxon>
        <taxon>Pentapetalae</taxon>
        <taxon>rosids</taxon>
        <taxon>fabids</taxon>
        <taxon>Malpighiales</taxon>
        <taxon>Salicaceae</taxon>
        <taxon>Saliceae</taxon>
        <taxon>Salix</taxon>
    </lineage>
</organism>
<dbReference type="EMBL" id="CAADRP010000225">
    <property type="protein sequence ID" value="VFU25500.1"/>
    <property type="molecule type" value="Genomic_DNA"/>
</dbReference>
<protein>
    <submittedName>
        <fullName evidence="1">Uncharacterized protein</fullName>
    </submittedName>
</protein>
<sequence length="802" mass="89525">MLFSSGNPCNLRDLNFGSLNLLLSSPITPSSSDLVPPIISSIFSQSSTLILSRFTRQLQEDGTRISMLLQFDTSICWRESQISFELQMLFSSRNPVKCSSLKLWEFELLLSSLITPSSSNLVPPIISSIFSQSSTLILSRFKRQLQEDGTRISMLLQFDTLISWRESQISFALQMLFSSRNPCNLKDLNFGSSNLLLSSPITPSSSDLVPPMISFIFPQYSTIFISSRFTRQLQEDGTRISISRNPCNLRDLNFGSLNLLLSSPITPSSSDLVPPIISSIFPQLATYISSRFTRQLQENGTKISMLWQLSTLICWRESQISFALQMLFSSRNPVRVQSLNFGSLNSLLSSPITPSSSNLVPPIISSIFSQSSTLILSRFKRQLQEDGTRISMLLQFDTLISWRESQISFALQMLFSSGNPCNLRDLNFGSLNLLLSSPITPSSSDLVPPIISSIFPQLATYISSRFTRQLQENGTKISMLLQYDTFMRQLQEDGTRISMLLQFDTSIFWRESQISFALQMLFSSGNPAKYSSLNFGSFNSLLSSPITPSSSDLVPPIISFIFSQSSTLILSRFTRQLQEDGTRIFMLLQSNTIISWRESLNLLLSSPITPSSSDLVPPIISSIFSQSSTLILSRFTRQLQEDGSKISMLLQLPTSICWRESQISFKLQMFFSFGNLRNISSLNFGSLNSLLSSPITPSSSDLVPIISSIFSQSSTLIVSSVTEKLTEDGTKISQLLQLVAAIFSRESQISFELATTLCSSSSSLERSKPIRLAKLVCNLLMLKSIEIGRKLRLHLPKRTSSS</sequence>
<name>A0A6N2KD55_SALVM</name>
<proteinExistence type="predicted"/>
<dbReference type="AlphaFoldDB" id="A0A6N2KD55"/>